<evidence type="ECO:0000313" key="3">
    <source>
        <dbReference type="Proteomes" id="UP000736335"/>
    </source>
</evidence>
<accession>A0A9P6L9I3</accession>
<dbReference type="EMBL" id="WIUZ02000004">
    <property type="protein sequence ID" value="KAF9788421.1"/>
    <property type="molecule type" value="Genomic_DNA"/>
</dbReference>
<dbReference type="OrthoDB" id="2546621at2759"/>
<dbReference type="AlphaFoldDB" id="A0A9P6L9I3"/>
<keyword evidence="3" id="KW-1185">Reference proteome</keyword>
<evidence type="ECO:0000256" key="1">
    <source>
        <dbReference type="SAM" id="MobiDB-lite"/>
    </source>
</evidence>
<reference evidence="2" key="2">
    <citation type="submission" date="2020-11" db="EMBL/GenBank/DDBJ databases">
        <authorList>
            <consortium name="DOE Joint Genome Institute"/>
            <person name="Kuo A."/>
            <person name="Miyauchi S."/>
            <person name="Kiss E."/>
            <person name="Drula E."/>
            <person name="Kohler A."/>
            <person name="Sanchez-Garcia M."/>
            <person name="Andreopoulos B."/>
            <person name="Barry K.W."/>
            <person name="Bonito G."/>
            <person name="Buee M."/>
            <person name="Carver A."/>
            <person name="Chen C."/>
            <person name="Cichocki N."/>
            <person name="Clum A."/>
            <person name="Culley D."/>
            <person name="Crous P.W."/>
            <person name="Fauchery L."/>
            <person name="Girlanda M."/>
            <person name="Hayes R."/>
            <person name="Keri Z."/>
            <person name="Labutti K."/>
            <person name="Lipzen A."/>
            <person name="Lombard V."/>
            <person name="Magnuson J."/>
            <person name="Maillard F."/>
            <person name="Morin E."/>
            <person name="Murat C."/>
            <person name="Nolan M."/>
            <person name="Ohm R."/>
            <person name="Pangilinan J."/>
            <person name="Pereira M."/>
            <person name="Perotto S."/>
            <person name="Peter M."/>
            <person name="Riley R."/>
            <person name="Sitrit Y."/>
            <person name="Stielow B."/>
            <person name="Szollosi G."/>
            <person name="Zifcakova L."/>
            <person name="Stursova M."/>
            <person name="Spatafora J.W."/>
            <person name="Tedersoo L."/>
            <person name="Vaario L.-M."/>
            <person name="Yamada A."/>
            <person name="Yan M."/>
            <person name="Wang P."/>
            <person name="Xu J."/>
            <person name="Bruns T."/>
            <person name="Baldrian P."/>
            <person name="Vilgalys R."/>
            <person name="Henrissat B."/>
            <person name="Grigoriev I.V."/>
            <person name="Hibbett D."/>
            <person name="Nagy L.G."/>
            <person name="Martin F.M."/>
        </authorList>
    </citation>
    <scope>NUCLEOTIDE SEQUENCE</scope>
    <source>
        <strain evidence="2">UH-Tt-Lm1</strain>
    </source>
</reference>
<proteinExistence type="predicted"/>
<sequence>MDTDPLADVGPPRYAVESDDEDEYNPLSPTRPPPKHDLDFEFINTGKVTAKTLVFASLEAGRIWAKGASLGEQLGTVAINKKCVGMIFNPGWADAIVIVSEALTRLPVWAQYPYAKYVLDQFKPTKLLLLDSYAASSYIQPKYVPLHKAPVRYIALESNTSIPKYFEPFSPPNLIQSTSAAFFSLISLSRQSSPQSSAEVVLFLFPGPYHPANPPDDLTSTASILTENDNLWPHELTKSVQEVLSGGTHKWNSKGGERGSSSSREKPRPRDEGNMYL</sequence>
<organism evidence="2 3">
    <name type="scientific">Thelephora terrestris</name>
    <dbReference type="NCBI Taxonomy" id="56493"/>
    <lineage>
        <taxon>Eukaryota</taxon>
        <taxon>Fungi</taxon>
        <taxon>Dikarya</taxon>
        <taxon>Basidiomycota</taxon>
        <taxon>Agaricomycotina</taxon>
        <taxon>Agaricomycetes</taxon>
        <taxon>Thelephorales</taxon>
        <taxon>Thelephoraceae</taxon>
        <taxon>Thelephora</taxon>
    </lineage>
</organism>
<feature type="region of interest" description="Disordered" evidence="1">
    <location>
        <begin position="246"/>
        <end position="277"/>
    </location>
</feature>
<evidence type="ECO:0008006" key="4">
    <source>
        <dbReference type="Google" id="ProtNLM"/>
    </source>
</evidence>
<comment type="caution">
    <text evidence="2">The sequence shown here is derived from an EMBL/GenBank/DDBJ whole genome shotgun (WGS) entry which is preliminary data.</text>
</comment>
<protein>
    <recommendedName>
        <fullName evidence="4">Proteasome assembly chaperone 1</fullName>
    </recommendedName>
</protein>
<dbReference type="Proteomes" id="UP000736335">
    <property type="component" value="Unassembled WGS sequence"/>
</dbReference>
<evidence type="ECO:0000313" key="2">
    <source>
        <dbReference type="EMBL" id="KAF9788421.1"/>
    </source>
</evidence>
<reference evidence="2" key="1">
    <citation type="journal article" date="2020" name="Nat. Commun.">
        <title>Large-scale genome sequencing of mycorrhizal fungi provides insights into the early evolution of symbiotic traits.</title>
        <authorList>
            <person name="Miyauchi S."/>
            <person name="Kiss E."/>
            <person name="Kuo A."/>
            <person name="Drula E."/>
            <person name="Kohler A."/>
            <person name="Sanchez-Garcia M."/>
            <person name="Morin E."/>
            <person name="Andreopoulos B."/>
            <person name="Barry K.W."/>
            <person name="Bonito G."/>
            <person name="Buee M."/>
            <person name="Carver A."/>
            <person name="Chen C."/>
            <person name="Cichocki N."/>
            <person name="Clum A."/>
            <person name="Culley D."/>
            <person name="Crous P.W."/>
            <person name="Fauchery L."/>
            <person name="Girlanda M."/>
            <person name="Hayes R.D."/>
            <person name="Keri Z."/>
            <person name="LaButti K."/>
            <person name="Lipzen A."/>
            <person name="Lombard V."/>
            <person name="Magnuson J."/>
            <person name="Maillard F."/>
            <person name="Murat C."/>
            <person name="Nolan M."/>
            <person name="Ohm R.A."/>
            <person name="Pangilinan J."/>
            <person name="Pereira M.F."/>
            <person name="Perotto S."/>
            <person name="Peter M."/>
            <person name="Pfister S."/>
            <person name="Riley R."/>
            <person name="Sitrit Y."/>
            <person name="Stielow J.B."/>
            <person name="Szollosi G."/>
            <person name="Zifcakova L."/>
            <person name="Stursova M."/>
            <person name="Spatafora J.W."/>
            <person name="Tedersoo L."/>
            <person name="Vaario L.M."/>
            <person name="Yamada A."/>
            <person name="Yan M."/>
            <person name="Wang P."/>
            <person name="Xu J."/>
            <person name="Bruns T."/>
            <person name="Baldrian P."/>
            <person name="Vilgalys R."/>
            <person name="Dunand C."/>
            <person name="Henrissat B."/>
            <person name="Grigoriev I.V."/>
            <person name="Hibbett D."/>
            <person name="Nagy L.G."/>
            <person name="Martin F.M."/>
        </authorList>
    </citation>
    <scope>NUCLEOTIDE SEQUENCE</scope>
    <source>
        <strain evidence="2">UH-Tt-Lm1</strain>
    </source>
</reference>
<name>A0A9P6L9I3_9AGAM</name>
<feature type="region of interest" description="Disordered" evidence="1">
    <location>
        <begin position="1"/>
        <end position="35"/>
    </location>
</feature>
<gene>
    <name evidence="2" type="ORF">BJ322DRAFT_1018988</name>
</gene>
<feature type="compositionally biased region" description="Basic and acidic residues" evidence="1">
    <location>
        <begin position="263"/>
        <end position="277"/>
    </location>
</feature>